<dbReference type="PANTHER" id="PTHR30586">
    <property type="entry name" value="ELECTRON TRANSPORT COMPLEX PROTEIN RNFE"/>
    <property type="match status" value="1"/>
</dbReference>
<keyword evidence="3 8" id="KW-0812">Transmembrane</keyword>
<feature type="transmembrane region" description="Helical" evidence="8">
    <location>
        <begin position="172"/>
        <end position="197"/>
    </location>
</feature>
<evidence type="ECO:0000256" key="2">
    <source>
        <dbReference type="ARBA" id="ARBA00022448"/>
    </source>
</evidence>
<comment type="subcellular location">
    <subcellularLocation>
        <location evidence="1">Endomembrane system</location>
        <topology evidence="1">Multi-pass membrane protein</topology>
    </subcellularLocation>
</comment>
<sequence length="229" mass="24988">MKKQLTLSKEYLKGLWDQNPVFKQALGLCPTLAVTVSAVNGIAMALATTFVLLSASFIISSIRKLIPTQVRIAAYIVIIATFVTIVDLVMKAQFPELSKALGPYIPLIVVNCLILGRQEAFSSKNSVGRSLLDSLGMGTGFLIALFVLGGLREIFGTGTLLGYQVMPDFYEPWLVMILPAGAFLTLGLLFGAANSYLQKKEDNQKNYLIEKYLKAKKEAGEMGGQAKWN</sequence>
<comment type="caution">
    <text evidence="9">The sequence shown here is derived from an EMBL/GenBank/DDBJ whole genome shotgun (WGS) entry which is preliminary data.</text>
</comment>
<dbReference type="GO" id="GO:0005886">
    <property type="term" value="C:plasma membrane"/>
    <property type="evidence" value="ECO:0007669"/>
    <property type="project" value="TreeGrafter"/>
</dbReference>
<dbReference type="Pfam" id="PF02508">
    <property type="entry name" value="Rnf-Nqr"/>
    <property type="match status" value="1"/>
</dbReference>
<feature type="transmembrane region" description="Helical" evidence="8">
    <location>
        <begin position="100"/>
        <end position="118"/>
    </location>
</feature>
<keyword evidence="2" id="KW-0813">Transport</keyword>
<keyword evidence="4" id="KW-1278">Translocase</keyword>
<evidence type="ECO:0000256" key="6">
    <source>
        <dbReference type="ARBA" id="ARBA00022989"/>
    </source>
</evidence>
<reference evidence="9" key="1">
    <citation type="journal article" date="2015" name="Proc. Natl. Acad. Sci. U.S.A.">
        <title>Networks of energetic and metabolic interactions define dynamics in microbial communities.</title>
        <authorList>
            <person name="Embree M."/>
            <person name="Liu J.K."/>
            <person name="Al-Bassam M.M."/>
            <person name="Zengler K."/>
        </authorList>
    </citation>
    <scope>NUCLEOTIDE SEQUENCE</scope>
</reference>
<accession>A0A0W8FZZ9</accession>
<dbReference type="AlphaFoldDB" id="A0A0W8FZZ9"/>
<dbReference type="InterPro" id="IPR010968">
    <property type="entry name" value="RnfE"/>
</dbReference>
<protein>
    <submittedName>
        <fullName evidence="9">Electron transport complex protein rnfe</fullName>
    </submittedName>
</protein>
<dbReference type="NCBIfam" id="TIGR01948">
    <property type="entry name" value="rnfE"/>
    <property type="match status" value="1"/>
</dbReference>
<dbReference type="NCBIfam" id="NF009070">
    <property type="entry name" value="PRK12405.1"/>
    <property type="match status" value="1"/>
</dbReference>
<gene>
    <name evidence="9" type="ORF">ASZ90_003681</name>
</gene>
<dbReference type="GO" id="GO:0012505">
    <property type="term" value="C:endomembrane system"/>
    <property type="evidence" value="ECO:0007669"/>
    <property type="project" value="UniProtKB-SubCell"/>
</dbReference>
<evidence type="ECO:0000256" key="1">
    <source>
        <dbReference type="ARBA" id="ARBA00004127"/>
    </source>
</evidence>
<dbReference type="HAMAP" id="MF_00478">
    <property type="entry name" value="RsxE_RnfE"/>
    <property type="match status" value="1"/>
</dbReference>
<evidence type="ECO:0000256" key="3">
    <source>
        <dbReference type="ARBA" id="ARBA00022692"/>
    </source>
</evidence>
<evidence type="ECO:0000256" key="4">
    <source>
        <dbReference type="ARBA" id="ARBA00022967"/>
    </source>
</evidence>
<evidence type="ECO:0000256" key="7">
    <source>
        <dbReference type="ARBA" id="ARBA00023136"/>
    </source>
</evidence>
<keyword evidence="7 8" id="KW-0472">Membrane</keyword>
<evidence type="ECO:0000256" key="5">
    <source>
        <dbReference type="ARBA" id="ARBA00022982"/>
    </source>
</evidence>
<dbReference type="InterPro" id="IPR003667">
    <property type="entry name" value="NqrDE/RnfAE"/>
</dbReference>
<evidence type="ECO:0000256" key="8">
    <source>
        <dbReference type="SAM" id="Phobius"/>
    </source>
</evidence>
<evidence type="ECO:0000313" key="9">
    <source>
        <dbReference type="EMBL" id="KUG26479.1"/>
    </source>
</evidence>
<feature type="transmembrane region" description="Helical" evidence="8">
    <location>
        <begin position="72"/>
        <end position="94"/>
    </location>
</feature>
<name>A0A0W8FZZ9_9ZZZZ</name>
<keyword evidence="5" id="KW-0249">Electron transport</keyword>
<dbReference type="EMBL" id="LNQE01000458">
    <property type="protein sequence ID" value="KUG26479.1"/>
    <property type="molecule type" value="Genomic_DNA"/>
</dbReference>
<feature type="transmembrane region" description="Helical" evidence="8">
    <location>
        <begin position="41"/>
        <end position="60"/>
    </location>
</feature>
<keyword evidence="6 8" id="KW-1133">Transmembrane helix</keyword>
<dbReference type="PIRSF" id="PIRSF006102">
    <property type="entry name" value="NQR_DE"/>
    <property type="match status" value="1"/>
</dbReference>
<dbReference type="GO" id="GO:0022900">
    <property type="term" value="P:electron transport chain"/>
    <property type="evidence" value="ECO:0007669"/>
    <property type="project" value="InterPro"/>
</dbReference>
<dbReference type="PANTHER" id="PTHR30586:SF0">
    <property type="entry name" value="ION-TRANSLOCATING OXIDOREDUCTASE COMPLEX SUBUNIT E"/>
    <property type="match status" value="1"/>
</dbReference>
<feature type="transmembrane region" description="Helical" evidence="8">
    <location>
        <begin position="130"/>
        <end position="152"/>
    </location>
</feature>
<proteinExistence type="inferred from homology"/>
<organism evidence="9">
    <name type="scientific">hydrocarbon metagenome</name>
    <dbReference type="NCBI Taxonomy" id="938273"/>
    <lineage>
        <taxon>unclassified sequences</taxon>
        <taxon>metagenomes</taxon>
        <taxon>ecological metagenomes</taxon>
    </lineage>
</organism>